<name>A0A835ZTP8_SHEEP</name>
<dbReference type="AlphaFoldDB" id="A0A835ZTP8"/>
<organism evidence="2 3">
    <name type="scientific">Ovis aries</name>
    <name type="common">Sheep</name>
    <dbReference type="NCBI Taxonomy" id="9940"/>
    <lineage>
        <taxon>Eukaryota</taxon>
        <taxon>Metazoa</taxon>
        <taxon>Chordata</taxon>
        <taxon>Craniata</taxon>
        <taxon>Vertebrata</taxon>
        <taxon>Euteleostomi</taxon>
        <taxon>Mammalia</taxon>
        <taxon>Eutheria</taxon>
        <taxon>Laurasiatheria</taxon>
        <taxon>Artiodactyla</taxon>
        <taxon>Ruminantia</taxon>
        <taxon>Pecora</taxon>
        <taxon>Bovidae</taxon>
        <taxon>Caprinae</taxon>
        <taxon>Ovis</taxon>
    </lineage>
</organism>
<feature type="signal peptide" evidence="1">
    <location>
        <begin position="1"/>
        <end position="16"/>
    </location>
</feature>
<accession>A0A835ZTP8</accession>
<evidence type="ECO:0000256" key="1">
    <source>
        <dbReference type="SAM" id="SignalP"/>
    </source>
</evidence>
<sequence length="101" mass="10384">MVALLLVLQFLQSSDGGLDCDSRGGVVGPGTTSYCFHAGTTMPNAHSSSLHLGFATEGAGILGVLADFNFLHHFSEGGTITGPVLAHDSDLLGAFRHVNAT</sequence>
<comment type="caution">
    <text evidence="2">The sequence shown here is derived from an EMBL/GenBank/DDBJ whole genome shotgun (WGS) entry which is preliminary data.</text>
</comment>
<dbReference type="Proteomes" id="UP000664991">
    <property type="component" value="Chromosome 15"/>
</dbReference>
<dbReference type="EMBL" id="JAEMGP010000015">
    <property type="protein sequence ID" value="KAG5199589.1"/>
    <property type="molecule type" value="Genomic_DNA"/>
</dbReference>
<feature type="chain" id="PRO_5032339182" description="Secreted protein" evidence="1">
    <location>
        <begin position="17"/>
        <end position="101"/>
    </location>
</feature>
<protein>
    <recommendedName>
        <fullName evidence="4">Secreted protein</fullName>
    </recommendedName>
</protein>
<keyword evidence="1" id="KW-0732">Signal</keyword>
<evidence type="ECO:0008006" key="4">
    <source>
        <dbReference type="Google" id="ProtNLM"/>
    </source>
</evidence>
<gene>
    <name evidence="2" type="ORF">JEQ12_006068</name>
</gene>
<proteinExistence type="predicted"/>
<reference evidence="2 3" key="1">
    <citation type="submission" date="2020-12" db="EMBL/GenBank/DDBJ databases">
        <title>De novo assembly of Tibetan sheep genome.</title>
        <authorList>
            <person name="Li X."/>
        </authorList>
    </citation>
    <scope>NUCLEOTIDE SEQUENCE [LARGE SCALE GENOMIC DNA]</scope>
    <source>
        <tissue evidence="2">Heart</tissue>
    </source>
</reference>
<evidence type="ECO:0000313" key="2">
    <source>
        <dbReference type="EMBL" id="KAG5199589.1"/>
    </source>
</evidence>
<evidence type="ECO:0000313" key="3">
    <source>
        <dbReference type="Proteomes" id="UP000664991"/>
    </source>
</evidence>